<sequence>MDNSTSNKTGPVQSELVDSTFEQKIGDTKMEVLHSVQPSMVDGSSPDFSVVGATAQQSGHIVADGTSVDKTVTEVTNVAESLNLGDNNDLNTDAVLTQEAGVTTEVTQSRAIVVDLTTKPV</sequence>
<feature type="non-terminal residue" evidence="1">
    <location>
        <position position="121"/>
    </location>
</feature>
<dbReference type="EMBL" id="HACG01029118">
    <property type="protein sequence ID" value="CEK75983.1"/>
    <property type="molecule type" value="Transcribed_RNA"/>
</dbReference>
<organism evidence="1">
    <name type="scientific">Arion vulgaris</name>
    <dbReference type="NCBI Taxonomy" id="1028688"/>
    <lineage>
        <taxon>Eukaryota</taxon>
        <taxon>Metazoa</taxon>
        <taxon>Spiralia</taxon>
        <taxon>Lophotrochozoa</taxon>
        <taxon>Mollusca</taxon>
        <taxon>Gastropoda</taxon>
        <taxon>Heterobranchia</taxon>
        <taxon>Euthyneura</taxon>
        <taxon>Panpulmonata</taxon>
        <taxon>Eupulmonata</taxon>
        <taxon>Stylommatophora</taxon>
        <taxon>Helicina</taxon>
        <taxon>Arionoidea</taxon>
        <taxon>Arionidae</taxon>
        <taxon>Arion</taxon>
    </lineage>
</organism>
<protein>
    <submittedName>
        <fullName evidence="1">Uncharacterized protein</fullName>
    </submittedName>
</protein>
<proteinExistence type="predicted"/>
<dbReference type="AlphaFoldDB" id="A0A0B7A5E1"/>
<accession>A0A0B7A5E1</accession>
<evidence type="ECO:0000313" key="1">
    <source>
        <dbReference type="EMBL" id="CEK75983.1"/>
    </source>
</evidence>
<reference evidence="1" key="1">
    <citation type="submission" date="2014-12" db="EMBL/GenBank/DDBJ databases">
        <title>Insight into the proteome of Arion vulgaris.</title>
        <authorList>
            <person name="Aradska J."/>
            <person name="Bulat T."/>
            <person name="Smidak R."/>
            <person name="Sarate P."/>
            <person name="Gangsoo J."/>
            <person name="Sialana F."/>
            <person name="Bilban M."/>
            <person name="Lubec G."/>
        </authorList>
    </citation>
    <scope>NUCLEOTIDE SEQUENCE</scope>
    <source>
        <tissue evidence="1">Skin</tissue>
    </source>
</reference>
<name>A0A0B7A5E1_9EUPU</name>
<gene>
    <name evidence="1" type="primary">ORF97861</name>
</gene>